<reference evidence="2 3" key="1">
    <citation type="submission" date="2020-10" db="EMBL/GenBank/DDBJ databases">
        <title>The genome of sulfurovum sp.</title>
        <authorList>
            <person name="Xie S."/>
            <person name="Shao Z."/>
            <person name="Jiang L."/>
        </authorList>
    </citation>
    <scope>NUCLEOTIDE SEQUENCE [LARGE SCALE GENOMIC DNA]</scope>
    <source>
        <strain evidence="2 3">ST-419</strain>
    </source>
</reference>
<dbReference type="Proteomes" id="UP000595074">
    <property type="component" value="Chromosome"/>
</dbReference>
<keyword evidence="1" id="KW-0175">Coiled coil</keyword>
<dbReference type="EMBL" id="CP063164">
    <property type="protein sequence ID" value="QOR61097.1"/>
    <property type="molecule type" value="Genomic_DNA"/>
</dbReference>
<gene>
    <name evidence="2" type="ORF">IMZ28_06400</name>
</gene>
<name>A0A7M1S0V9_9BACT</name>
<dbReference type="AlphaFoldDB" id="A0A7M1S0V9"/>
<feature type="coiled-coil region" evidence="1">
    <location>
        <begin position="66"/>
        <end position="93"/>
    </location>
</feature>
<evidence type="ECO:0000313" key="3">
    <source>
        <dbReference type="Proteomes" id="UP000595074"/>
    </source>
</evidence>
<evidence type="ECO:0000256" key="1">
    <source>
        <dbReference type="SAM" id="Coils"/>
    </source>
</evidence>
<accession>A0A7M1S0V9</accession>
<keyword evidence="3" id="KW-1185">Reference proteome</keyword>
<dbReference type="KEGG" id="sinu:IMZ28_06400"/>
<proteinExistence type="predicted"/>
<dbReference type="RefSeq" id="WP_197547769.1">
    <property type="nucleotide sequence ID" value="NZ_CP063164.1"/>
</dbReference>
<protein>
    <submittedName>
        <fullName evidence="2">Uncharacterized protein</fullName>
    </submittedName>
</protein>
<organism evidence="2 3">
    <name type="scientific">Sulfurovum indicum</name>
    <dbReference type="NCBI Taxonomy" id="2779528"/>
    <lineage>
        <taxon>Bacteria</taxon>
        <taxon>Pseudomonadati</taxon>
        <taxon>Campylobacterota</taxon>
        <taxon>Epsilonproteobacteria</taxon>
        <taxon>Campylobacterales</taxon>
        <taxon>Sulfurovaceae</taxon>
        <taxon>Sulfurovum</taxon>
    </lineage>
</organism>
<sequence>MERMTMKTYAVKHKLSLFNVVKMIKSGQLKSETVEENGKEVTYILGQNRLSRSESKNSTSEISMSNKELQTLVLSLQEEVVRLRHEMDSLKMSIGLTK</sequence>
<evidence type="ECO:0000313" key="2">
    <source>
        <dbReference type="EMBL" id="QOR61097.1"/>
    </source>
</evidence>